<comment type="caution">
    <text evidence="5">The sequence shown here is derived from an EMBL/GenBank/DDBJ whole genome shotgun (WGS) entry which is preliminary data.</text>
</comment>
<evidence type="ECO:0000313" key="5">
    <source>
        <dbReference type="EMBL" id="VEL12848.1"/>
    </source>
</evidence>
<dbReference type="SUPFAM" id="SSF48508">
    <property type="entry name" value="Nuclear receptor ligand-binding domain"/>
    <property type="match status" value="1"/>
</dbReference>
<organism evidence="5 6">
    <name type="scientific">Protopolystoma xenopodis</name>
    <dbReference type="NCBI Taxonomy" id="117903"/>
    <lineage>
        <taxon>Eukaryota</taxon>
        <taxon>Metazoa</taxon>
        <taxon>Spiralia</taxon>
        <taxon>Lophotrochozoa</taxon>
        <taxon>Platyhelminthes</taxon>
        <taxon>Monogenea</taxon>
        <taxon>Polyopisthocotylea</taxon>
        <taxon>Polystomatidea</taxon>
        <taxon>Polystomatidae</taxon>
        <taxon>Protopolystoma</taxon>
    </lineage>
</organism>
<protein>
    <recommendedName>
        <fullName evidence="4">NR LBD domain-containing protein</fullName>
    </recommendedName>
</protein>
<evidence type="ECO:0000259" key="4">
    <source>
        <dbReference type="PROSITE" id="PS51843"/>
    </source>
</evidence>
<evidence type="ECO:0000256" key="2">
    <source>
        <dbReference type="ARBA" id="ARBA00023163"/>
    </source>
</evidence>
<dbReference type="InterPro" id="IPR000536">
    <property type="entry name" value="Nucl_hrmn_rcpt_lig-bd"/>
</dbReference>
<dbReference type="AlphaFoldDB" id="A0A448WIW9"/>
<keyword evidence="1" id="KW-0805">Transcription regulation</keyword>
<evidence type="ECO:0000256" key="3">
    <source>
        <dbReference type="ARBA" id="ARBA00023170"/>
    </source>
</evidence>
<keyword evidence="3" id="KW-0675">Receptor</keyword>
<keyword evidence="2" id="KW-0804">Transcription</keyword>
<evidence type="ECO:0000256" key="1">
    <source>
        <dbReference type="ARBA" id="ARBA00023015"/>
    </source>
</evidence>
<dbReference type="Proteomes" id="UP000784294">
    <property type="component" value="Unassembled WGS sequence"/>
</dbReference>
<name>A0A448WIW9_9PLAT</name>
<evidence type="ECO:0000313" key="6">
    <source>
        <dbReference type="Proteomes" id="UP000784294"/>
    </source>
</evidence>
<reference evidence="5" key="1">
    <citation type="submission" date="2018-11" db="EMBL/GenBank/DDBJ databases">
        <authorList>
            <consortium name="Pathogen Informatics"/>
        </authorList>
    </citation>
    <scope>NUCLEOTIDE SEQUENCE</scope>
</reference>
<feature type="domain" description="NR LBD" evidence="4">
    <location>
        <begin position="1"/>
        <end position="75"/>
    </location>
</feature>
<dbReference type="PROSITE" id="PS51843">
    <property type="entry name" value="NR_LBD"/>
    <property type="match status" value="1"/>
</dbReference>
<gene>
    <name evidence="5" type="ORF">PXEA_LOCUS6288</name>
</gene>
<dbReference type="InterPro" id="IPR001723">
    <property type="entry name" value="Nuclear_hrmn_rcpt"/>
</dbReference>
<keyword evidence="6" id="KW-1185">Reference proteome</keyword>
<proteinExistence type="predicted"/>
<dbReference type="Gene3D" id="1.10.565.10">
    <property type="entry name" value="Retinoid X Receptor"/>
    <property type="match status" value="1"/>
</dbReference>
<dbReference type="OrthoDB" id="5837785at2759"/>
<dbReference type="InterPro" id="IPR035500">
    <property type="entry name" value="NHR-like_dom_sf"/>
</dbReference>
<sequence length="75" mass="8558">MAKAIIDHLPQQKSLEVRASCWLAFHKRFNGILENVIRFAKRVPGFVTLDSADQITLVRHGCFEVCWPAEKCFAV</sequence>
<dbReference type="EMBL" id="CAAALY010016034">
    <property type="protein sequence ID" value="VEL12848.1"/>
    <property type="molecule type" value="Genomic_DNA"/>
</dbReference>
<accession>A0A448WIW9</accession>
<dbReference type="PRINTS" id="PR00398">
    <property type="entry name" value="STRDHORMONER"/>
</dbReference>